<dbReference type="Proteomes" id="UP000765509">
    <property type="component" value="Unassembled WGS sequence"/>
</dbReference>
<organism evidence="2 3">
    <name type="scientific">Austropuccinia psidii MF-1</name>
    <dbReference type="NCBI Taxonomy" id="1389203"/>
    <lineage>
        <taxon>Eukaryota</taxon>
        <taxon>Fungi</taxon>
        <taxon>Dikarya</taxon>
        <taxon>Basidiomycota</taxon>
        <taxon>Pucciniomycotina</taxon>
        <taxon>Pucciniomycetes</taxon>
        <taxon>Pucciniales</taxon>
        <taxon>Sphaerophragmiaceae</taxon>
        <taxon>Austropuccinia</taxon>
    </lineage>
</organism>
<name>A0A9Q3KLI1_9BASI</name>
<accession>A0A9Q3KLI1</accession>
<proteinExistence type="predicted"/>
<feature type="region of interest" description="Disordered" evidence="1">
    <location>
        <begin position="140"/>
        <end position="180"/>
    </location>
</feature>
<sequence>MTTRRGSKYSIQSDGAGLRSRFDPSKGKRKGKIPSRTYSTQGSAICQRQVPEMPIISEKDLEISMSNSNRYKVHSEGSNRHLYELVKEILHCVQGQELGNVSTNPPRSDERLTHLEKIPQREGNIDILQWMESTIIKTSNQQDEGVPCQKEEGQKGRSPCSFCQKSSSQPTSPRREEEMEETIFPKLQDSKNPKRCHGKCFQHGQSLDGIQGQRGTKNETTLFPKEITFSPEFLYTLTEFKN</sequence>
<comment type="caution">
    <text evidence="2">The sequence shown here is derived from an EMBL/GenBank/DDBJ whole genome shotgun (WGS) entry which is preliminary data.</text>
</comment>
<feature type="compositionally biased region" description="Polar residues" evidence="1">
    <location>
        <begin position="161"/>
        <end position="172"/>
    </location>
</feature>
<dbReference type="AlphaFoldDB" id="A0A9Q3KLI1"/>
<feature type="region of interest" description="Disordered" evidence="1">
    <location>
        <begin position="1"/>
        <end position="43"/>
    </location>
</feature>
<evidence type="ECO:0000313" key="2">
    <source>
        <dbReference type="EMBL" id="MBW0583062.1"/>
    </source>
</evidence>
<evidence type="ECO:0000313" key="3">
    <source>
        <dbReference type="Proteomes" id="UP000765509"/>
    </source>
</evidence>
<dbReference type="EMBL" id="AVOT02114152">
    <property type="protein sequence ID" value="MBW0583062.1"/>
    <property type="molecule type" value="Genomic_DNA"/>
</dbReference>
<gene>
    <name evidence="2" type="ORF">O181_122777</name>
</gene>
<reference evidence="2" key="1">
    <citation type="submission" date="2021-03" db="EMBL/GenBank/DDBJ databases">
        <title>Draft genome sequence of rust myrtle Austropuccinia psidii MF-1, a brazilian biotype.</title>
        <authorList>
            <person name="Quecine M.C."/>
            <person name="Pachon D.M.R."/>
            <person name="Bonatelli M.L."/>
            <person name="Correr F.H."/>
            <person name="Franceschini L.M."/>
            <person name="Leite T.F."/>
            <person name="Margarido G.R.A."/>
            <person name="Almeida C.A."/>
            <person name="Ferrarezi J.A."/>
            <person name="Labate C.A."/>
        </authorList>
    </citation>
    <scope>NUCLEOTIDE SEQUENCE</scope>
    <source>
        <strain evidence="2">MF-1</strain>
    </source>
</reference>
<protein>
    <submittedName>
        <fullName evidence="2">Uncharacterized protein</fullName>
    </submittedName>
</protein>
<keyword evidence="3" id="KW-1185">Reference proteome</keyword>
<feature type="compositionally biased region" description="Polar residues" evidence="1">
    <location>
        <begin position="1"/>
        <end position="13"/>
    </location>
</feature>
<evidence type="ECO:0000256" key="1">
    <source>
        <dbReference type="SAM" id="MobiDB-lite"/>
    </source>
</evidence>